<dbReference type="OrthoDB" id="9760167at2"/>
<dbReference type="RefSeq" id="WP_148073765.1">
    <property type="nucleotide sequence ID" value="NZ_CP042913.1"/>
</dbReference>
<keyword evidence="1" id="KW-0472">Membrane</keyword>
<protein>
    <submittedName>
        <fullName evidence="2">Phosphate-selective porin O and P</fullName>
    </submittedName>
</protein>
<evidence type="ECO:0000313" key="2">
    <source>
        <dbReference type="EMBL" id="QEG35229.1"/>
    </source>
</evidence>
<proteinExistence type="predicted"/>
<keyword evidence="1" id="KW-1133">Transmembrane helix</keyword>
<dbReference type="KEGG" id="bgok:Pr1d_25230"/>
<sequence>MNSPLAYQRQRLWFAPMLVGIIAIGGWLRTTCAQEFISLPPTVENTIYETELLPSQLDSSDIRPSTAEESTVVTPASYPAMYETPNDIGWPSEVRSGYDDGFVVACPRQLNIDTSDIPFVWRVNGWGQLRHTEFNSQGTNPDQNQFQLKRARIVISGSAFTPDFQYFFQLDGRSSSGDNLRLLDYYMTYDIGHHRLGYEPGTLGFKTGKYKIPYSLARYLSGKQFEFTDRSMSSMYFDANRSLAWGLYGTVDGLIIPWYWETAIFNGLVTGGAETGSSGNLDDNFAYSARLMAFPIGDWGSSELADFEWHDTLATRIGAGWADSTINRSGMTEFDSIRVVDSGQTLASILPLSVDQYTVNLYAVNHSCKWRGWSQTFEYYFRYINDIEGAAIPNLFDHGFWFQLGKFVIPGRLELLTRWSRVDGNSGTLGVADECSEEIAGGFAWYIRDQHAKLTADATYINGAPINSDSLDMSPGDIGWLFRTQIQFAF</sequence>
<keyword evidence="3" id="KW-1185">Reference proteome</keyword>
<dbReference type="EMBL" id="CP042913">
    <property type="protein sequence ID" value="QEG35229.1"/>
    <property type="molecule type" value="Genomic_DNA"/>
</dbReference>
<organism evidence="2 3">
    <name type="scientific">Bythopirellula goksoeyrii</name>
    <dbReference type="NCBI Taxonomy" id="1400387"/>
    <lineage>
        <taxon>Bacteria</taxon>
        <taxon>Pseudomonadati</taxon>
        <taxon>Planctomycetota</taxon>
        <taxon>Planctomycetia</taxon>
        <taxon>Pirellulales</taxon>
        <taxon>Lacipirellulaceae</taxon>
        <taxon>Bythopirellula</taxon>
    </lineage>
</organism>
<evidence type="ECO:0000256" key="1">
    <source>
        <dbReference type="SAM" id="Phobius"/>
    </source>
</evidence>
<dbReference type="Gene3D" id="2.40.160.10">
    <property type="entry name" value="Porin"/>
    <property type="match status" value="1"/>
</dbReference>
<keyword evidence="1" id="KW-0812">Transmembrane</keyword>
<dbReference type="InterPro" id="IPR023614">
    <property type="entry name" value="Porin_dom_sf"/>
</dbReference>
<name>A0A5B9QBS2_9BACT</name>
<dbReference type="AlphaFoldDB" id="A0A5B9QBS2"/>
<feature type="transmembrane region" description="Helical" evidence="1">
    <location>
        <begin position="12"/>
        <end position="28"/>
    </location>
</feature>
<accession>A0A5B9QBS2</accession>
<reference evidence="2 3" key="1">
    <citation type="submission" date="2019-08" db="EMBL/GenBank/DDBJ databases">
        <title>Deep-cultivation of Planctomycetes and their phenomic and genomic characterization uncovers novel biology.</title>
        <authorList>
            <person name="Wiegand S."/>
            <person name="Jogler M."/>
            <person name="Boedeker C."/>
            <person name="Pinto D."/>
            <person name="Vollmers J."/>
            <person name="Rivas-Marin E."/>
            <person name="Kohn T."/>
            <person name="Peeters S.H."/>
            <person name="Heuer A."/>
            <person name="Rast P."/>
            <person name="Oberbeckmann S."/>
            <person name="Bunk B."/>
            <person name="Jeske O."/>
            <person name="Meyerdierks A."/>
            <person name="Storesund J.E."/>
            <person name="Kallscheuer N."/>
            <person name="Luecker S."/>
            <person name="Lage O.M."/>
            <person name="Pohl T."/>
            <person name="Merkel B.J."/>
            <person name="Hornburger P."/>
            <person name="Mueller R.-W."/>
            <person name="Bruemmer F."/>
            <person name="Labrenz M."/>
            <person name="Spormann A.M."/>
            <person name="Op den Camp H."/>
            <person name="Overmann J."/>
            <person name="Amann R."/>
            <person name="Jetten M.S.M."/>
            <person name="Mascher T."/>
            <person name="Medema M.H."/>
            <person name="Devos D.P."/>
            <person name="Kaster A.-K."/>
            <person name="Ovreas L."/>
            <person name="Rohde M."/>
            <person name="Galperin M.Y."/>
            <person name="Jogler C."/>
        </authorList>
    </citation>
    <scope>NUCLEOTIDE SEQUENCE [LARGE SCALE GENOMIC DNA]</scope>
    <source>
        <strain evidence="2 3">Pr1d</strain>
    </source>
</reference>
<dbReference type="InterPro" id="IPR010870">
    <property type="entry name" value="Porin_O/P"/>
</dbReference>
<gene>
    <name evidence="2" type="ORF">Pr1d_25230</name>
</gene>
<evidence type="ECO:0000313" key="3">
    <source>
        <dbReference type="Proteomes" id="UP000323917"/>
    </source>
</evidence>
<dbReference type="Proteomes" id="UP000323917">
    <property type="component" value="Chromosome"/>
</dbReference>
<dbReference type="Pfam" id="PF07396">
    <property type="entry name" value="Porin_O_P"/>
    <property type="match status" value="1"/>
</dbReference>